<comment type="caution">
    <text evidence="1">The sequence shown here is derived from an EMBL/GenBank/DDBJ whole genome shotgun (WGS) entry which is preliminary data.</text>
</comment>
<name>A0ACC0GEV3_9ERIC</name>
<gene>
    <name evidence="1" type="ORF">LOK49_LG09G02594</name>
</gene>
<keyword evidence="2" id="KW-1185">Reference proteome</keyword>
<evidence type="ECO:0000313" key="2">
    <source>
        <dbReference type="Proteomes" id="UP001060215"/>
    </source>
</evidence>
<dbReference type="Proteomes" id="UP001060215">
    <property type="component" value="Chromosome 8"/>
</dbReference>
<sequence length="641" mass="69942">MASAWNKLKKSLSLKLFRSESSQTSLQRSTNLLTDSSEPESRSSTVSSRSASLSISRLSRSISTRSSKKTCAICLAHLKTGEGQAIFTAECTHSFHFSCIANSVKHGNHLCPICRSKWKDIPFQFPTSLGDPRFNVSGRARVSPYRPLLEDVQPNIPHDHPLPSPPPPEPHHFSDDDTLPPTSTDPTFLGSSHSVTIKSFPEFPAISSSESVSSFAVLVGVQAPPLLGDARNLERAPIDLVTVLDVSGSMAGSKLALLKRALRFVIQNLGPCDRLAIVVFSSSARRIFPLRRMSEGRREDAVLAINSLVSSGGTNIVEGLKKGVRVLERRERNPVASIILLSDGRDTFNSESINRHRSPQNQNSRQAVEYLNLLPVSICVSPGVKIGFIPSGRYPSGMSNQGQQGLIKVGDLYADEEKEFLVNLSIPIVSAAEGEERPEKTSLLDIVCSYKDTVSKEMVLIEGERVEIRRPEVLSPMDLIPSLDVDRQRNRLWVAEGIAEAQEMAEMGNLEGAQAVLSNRRATLRSSASAQAGDGLCSWLETELREIRDRMASMELYEHTGRAYVLSGLSSHSWQRATTRGDSTTQTVVLSSEGGNTSSGPIGYDTPSMVNMVSKSQTLNFANAAEQAQQRLSRSCSASPR</sequence>
<reference evidence="1 2" key="1">
    <citation type="journal article" date="2022" name="Plant J.">
        <title>Chromosome-level genome of Camellia lanceoleosa provides a valuable resource for understanding genome evolution and self-incompatibility.</title>
        <authorList>
            <person name="Gong W."/>
            <person name="Xiao S."/>
            <person name="Wang L."/>
            <person name="Liao Z."/>
            <person name="Chang Y."/>
            <person name="Mo W."/>
            <person name="Hu G."/>
            <person name="Li W."/>
            <person name="Zhao G."/>
            <person name="Zhu H."/>
            <person name="Hu X."/>
            <person name="Ji K."/>
            <person name="Xiang X."/>
            <person name="Song Q."/>
            <person name="Yuan D."/>
            <person name="Jin S."/>
            <person name="Zhang L."/>
        </authorList>
    </citation>
    <scope>NUCLEOTIDE SEQUENCE [LARGE SCALE GENOMIC DNA]</scope>
    <source>
        <strain evidence="1">SQ_2022a</strain>
    </source>
</reference>
<accession>A0ACC0GEV3</accession>
<evidence type="ECO:0000313" key="1">
    <source>
        <dbReference type="EMBL" id="KAI7999489.1"/>
    </source>
</evidence>
<dbReference type="EMBL" id="CM045765">
    <property type="protein sequence ID" value="KAI7999489.1"/>
    <property type="molecule type" value="Genomic_DNA"/>
</dbReference>
<organism evidence="1 2">
    <name type="scientific">Camellia lanceoleosa</name>
    <dbReference type="NCBI Taxonomy" id="1840588"/>
    <lineage>
        <taxon>Eukaryota</taxon>
        <taxon>Viridiplantae</taxon>
        <taxon>Streptophyta</taxon>
        <taxon>Embryophyta</taxon>
        <taxon>Tracheophyta</taxon>
        <taxon>Spermatophyta</taxon>
        <taxon>Magnoliopsida</taxon>
        <taxon>eudicotyledons</taxon>
        <taxon>Gunneridae</taxon>
        <taxon>Pentapetalae</taxon>
        <taxon>asterids</taxon>
        <taxon>Ericales</taxon>
        <taxon>Theaceae</taxon>
        <taxon>Camellia</taxon>
    </lineage>
</organism>
<protein>
    <submittedName>
        <fullName evidence="1">E3 ubiquitin-protein ligase WAV3</fullName>
    </submittedName>
</protein>
<proteinExistence type="predicted"/>